<dbReference type="Gene3D" id="1.10.530.40">
    <property type="match status" value="1"/>
</dbReference>
<organism evidence="8 9">
    <name type="scientific">Sphingobium yanoikuyae</name>
    <name type="common">Sphingomonas yanoikuyae</name>
    <dbReference type="NCBI Taxonomy" id="13690"/>
    <lineage>
        <taxon>Bacteria</taxon>
        <taxon>Pseudomonadati</taxon>
        <taxon>Pseudomonadota</taxon>
        <taxon>Alphaproteobacteria</taxon>
        <taxon>Sphingomonadales</taxon>
        <taxon>Sphingomonadaceae</taxon>
        <taxon>Sphingobium</taxon>
    </lineage>
</organism>
<keyword evidence="5 6" id="KW-0326">Glycosidase</keyword>
<evidence type="ECO:0000256" key="7">
    <source>
        <dbReference type="SAM" id="Phobius"/>
    </source>
</evidence>
<dbReference type="PANTHER" id="PTHR38107:SF3">
    <property type="entry name" value="LYSOZYME RRRD-RELATED"/>
    <property type="match status" value="1"/>
</dbReference>
<dbReference type="EC" id="3.2.1.17" evidence="6"/>
<feature type="transmembrane region" description="Helical" evidence="7">
    <location>
        <begin position="12"/>
        <end position="30"/>
    </location>
</feature>
<name>A0A3G2UV32_SPHYA</name>
<dbReference type="InterPro" id="IPR002196">
    <property type="entry name" value="Glyco_hydro_24"/>
</dbReference>
<keyword evidence="7" id="KW-0812">Transmembrane</keyword>
<keyword evidence="2 6" id="KW-0929">Antimicrobial</keyword>
<evidence type="ECO:0000256" key="1">
    <source>
        <dbReference type="ARBA" id="ARBA00000632"/>
    </source>
</evidence>
<keyword evidence="7" id="KW-0472">Membrane</keyword>
<dbReference type="AlphaFoldDB" id="A0A3G2UV32"/>
<dbReference type="GO" id="GO:0016998">
    <property type="term" value="P:cell wall macromolecule catabolic process"/>
    <property type="evidence" value="ECO:0007669"/>
    <property type="project" value="InterPro"/>
</dbReference>
<dbReference type="SUPFAM" id="SSF53955">
    <property type="entry name" value="Lysozyme-like"/>
    <property type="match status" value="1"/>
</dbReference>
<comment type="similarity">
    <text evidence="6">Belongs to the glycosyl hydrolase 24 family.</text>
</comment>
<evidence type="ECO:0000313" key="9">
    <source>
        <dbReference type="Proteomes" id="UP000280708"/>
    </source>
</evidence>
<sequence>MANDKLIVTPRRGLAAIVGLATASLLLVNIPKEESGRTVKVEMAPDGAATVQHISGRQYLRAYLDIVGVPTACDGLTSYHGRKIKIADQFTEAQCTAMLEEELVVHAKGVMQCTPGLALTYPRRDHARFAAVSLAYNVGVANWCSSTARRMFNASRITAGCDALLPWNKVTKNGKKVVSNGLAGRRSRERAICLKDAA</sequence>
<dbReference type="EMBL" id="CP033230">
    <property type="protein sequence ID" value="AYO76421.1"/>
    <property type="molecule type" value="Genomic_DNA"/>
</dbReference>
<reference evidence="8 9" key="1">
    <citation type="submission" date="2018-10" db="EMBL/GenBank/DDBJ databases">
        <title>Characterization and genome analysis of a novel bacterium Sphingobium yanoikuyae SJTF8 capable of degrading PAHs.</title>
        <authorList>
            <person name="Yin C."/>
            <person name="Xiong W."/>
            <person name="Liang R."/>
        </authorList>
    </citation>
    <scope>NUCLEOTIDE SEQUENCE [LARGE SCALE GENOMIC DNA]</scope>
    <source>
        <strain evidence="8 9">SJTF8</strain>
    </source>
</reference>
<dbReference type="HAMAP" id="MF_04110">
    <property type="entry name" value="ENDOLYSIN_T4"/>
    <property type="match status" value="1"/>
</dbReference>
<evidence type="ECO:0000313" key="8">
    <source>
        <dbReference type="EMBL" id="AYO76421.1"/>
    </source>
</evidence>
<dbReference type="GO" id="GO:0042742">
    <property type="term" value="P:defense response to bacterium"/>
    <property type="evidence" value="ECO:0007669"/>
    <property type="project" value="UniProtKB-KW"/>
</dbReference>
<dbReference type="PANTHER" id="PTHR38107">
    <property type="match status" value="1"/>
</dbReference>
<evidence type="ECO:0000256" key="4">
    <source>
        <dbReference type="ARBA" id="ARBA00022801"/>
    </source>
</evidence>
<dbReference type="InterPro" id="IPR051018">
    <property type="entry name" value="Bacteriophage_GH24"/>
</dbReference>
<dbReference type="InterPro" id="IPR034690">
    <property type="entry name" value="Endolysin_T4_type"/>
</dbReference>
<protein>
    <recommendedName>
        <fullName evidence="6">Lysozyme</fullName>
        <ecNumber evidence="6">3.2.1.17</ecNumber>
    </recommendedName>
</protein>
<keyword evidence="3 6" id="KW-0081">Bacteriolytic enzyme</keyword>
<dbReference type="Proteomes" id="UP000280708">
    <property type="component" value="Chromosome"/>
</dbReference>
<comment type="catalytic activity">
    <reaction evidence="1 6">
        <text>Hydrolysis of (1-&gt;4)-beta-linkages between N-acetylmuramic acid and N-acetyl-D-glucosamine residues in a peptidoglycan and between N-acetyl-D-glucosamine residues in chitodextrins.</text>
        <dbReference type="EC" id="3.2.1.17"/>
    </reaction>
</comment>
<dbReference type="GO" id="GO:0031640">
    <property type="term" value="P:killing of cells of another organism"/>
    <property type="evidence" value="ECO:0007669"/>
    <property type="project" value="UniProtKB-KW"/>
</dbReference>
<dbReference type="InterPro" id="IPR023346">
    <property type="entry name" value="Lysozyme-like_dom_sf"/>
</dbReference>
<dbReference type="RefSeq" id="WP_122129432.1">
    <property type="nucleotide sequence ID" value="NZ_CP033230.1"/>
</dbReference>
<accession>A0A3G2UV32</accession>
<evidence type="ECO:0000256" key="6">
    <source>
        <dbReference type="RuleBase" id="RU003788"/>
    </source>
</evidence>
<evidence type="ECO:0000256" key="5">
    <source>
        <dbReference type="ARBA" id="ARBA00023295"/>
    </source>
</evidence>
<proteinExistence type="inferred from homology"/>
<evidence type="ECO:0000256" key="2">
    <source>
        <dbReference type="ARBA" id="ARBA00022529"/>
    </source>
</evidence>
<keyword evidence="7" id="KW-1133">Transmembrane helix</keyword>
<gene>
    <name evidence="8" type="ORF">EBF16_05370</name>
</gene>
<dbReference type="Pfam" id="PF00959">
    <property type="entry name" value="Phage_lysozyme"/>
    <property type="match status" value="1"/>
</dbReference>
<dbReference type="GO" id="GO:0003796">
    <property type="term" value="F:lysozyme activity"/>
    <property type="evidence" value="ECO:0007669"/>
    <property type="project" value="UniProtKB-EC"/>
</dbReference>
<keyword evidence="4 6" id="KW-0378">Hydrolase</keyword>
<evidence type="ECO:0000256" key="3">
    <source>
        <dbReference type="ARBA" id="ARBA00022638"/>
    </source>
</evidence>
<dbReference type="InterPro" id="IPR023347">
    <property type="entry name" value="Lysozyme_dom_sf"/>
</dbReference>
<dbReference type="CDD" id="cd16900">
    <property type="entry name" value="endolysin_R21-like"/>
    <property type="match status" value="1"/>
</dbReference>
<dbReference type="GO" id="GO:0009253">
    <property type="term" value="P:peptidoglycan catabolic process"/>
    <property type="evidence" value="ECO:0007669"/>
    <property type="project" value="InterPro"/>
</dbReference>